<dbReference type="Gene3D" id="3.30.70.1350">
    <property type="entry name" value="Cation efflux protein, cytoplasmic domain"/>
    <property type="match status" value="1"/>
</dbReference>
<dbReference type="NCBIfam" id="TIGR01297">
    <property type="entry name" value="CDF"/>
    <property type="match status" value="1"/>
</dbReference>
<dbReference type="InterPro" id="IPR058533">
    <property type="entry name" value="Cation_efflux_TM"/>
</dbReference>
<dbReference type="Gene3D" id="1.20.1510.10">
    <property type="entry name" value="Cation efflux protein transmembrane domain"/>
    <property type="match status" value="1"/>
</dbReference>
<dbReference type="PANTHER" id="PTHR43840">
    <property type="entry name" value="MITOCHONDRIAL METAL TRANSPORTER 1-RELATED"/>
    <property type="match status" value="1"/>
</dbReference>
<keyword evidence="4 7" id="KW-0812">Transmembrane</keyword>
<dbReference type="Pfam" id="PF16916">
    <property type="entry name" value="ZT_dimer"/>
    <property type="match status" value="1"/>
</dbReference>
<dbReference type="EMBL" id="CP014855">
    <property type="protein sequence ID" value="ASI99978.1"/>
    <property type="molecule type" value="Genomic_DNA"/>
</dbReference>
<evidence type="ECO:0000256" key="3">
    <source>
        <dbReference type="ARBA" id="ARBA00022448"/>
    </source>
</evidence>
<dbReference type="PANTHER" id="PTHR43840:SF15">
    <property type="entry name" value="MITOCHONDRIAL METAL TRANSPORTER 1-RELATED"/>
    <property type="match status" value="1"/>
</dbReference>
<keyword evidence="11" id="KW-1185">Reference proteome</keyword>
<dbReference type="SUPFAM" id="SSF161111">
    <property type="entry name" value="Cation efflux protein transmembrane domain-like"/>
    <property type="match status" value="1"/>
</dbReference>
<evidence type="ECO:0000259" key="8">
    <source>
        <dbReference type="Pfam" id="PF01545"/>
    </source>
</evidence>
<dbReference type="Pfam" id="PF01545">
    <property type="entry name" value="Cation_efflux"/>
    <property type="match status" value="1"/>
</dbReference>
<protein>
    <submittedName>
        <fullName evidence="10">Transporter</fullName>
    </submittedName>
</protein>
<evidence type="ECO:0000256" key="4">
    <source>
        <dbReference type="ARBA" id="ARBA00022692"/>
    </source>
</evidence>
<evidence type="ECO:0000256" key="2">
    <source>
        <dbReference type="ARBA" id="ARBA00008114"/>
    </source>
</evidence>
<proteinExistence type="inferred from homology"/>
<evidence type="ECO:0000256" key="7">
    <source>
        <dbReference type="SAM" id="Phobius"/>
    </source>
</evidence>
<dbReference type="FunFam" id="1.20.1510.10:FF:000006">
    <property type="entry name" value="Divalent cation efflux transporter"/>
    <property type="match status" value="1"/>
</dbReference>
<feature type="transmembrane region" description="Helical" evidence="7">
    <location>
        <begin position="105"/>
        <end position="122"/>
    </location>
</feature>
<organism evidence="10 11">
    <name type="scientific">Thermococcus gorgonarius</name>
    <dbReference type="NCBI Taxonomy" id="71997"/>
    <lineage>
        <taxon>Archaea</taxon>
        <taxon>Methanobacteriati</taxon>
        <taxon>Methanobacteriota</taxon>
        <taxon>Thermococci</taxon>
        <taxon>Thermococcales</taxon>
        <taxon>Thermococcaceae</taxon>
        <taxon>Thermococcus</taxon>
    </lineage>
</organism>
<dbReference type="SUPFAM" id="SSF160240">
    <property type="entry name" value="Cation efflux protein cytoplasmic domain-like"/>
    <property type="match status" value="1"/>
</dbReference>
<feature type="domain" description="Cation efflux protein cytoplasmic" evidence="9">
    <location>
        <begin position="207"/>
        <end position="280"/>
    </location>
</feature>
<keyword evidence="6 7" id="KW-0472">Membrane</keyword>
<dbReference type="InterPro" id="IPR036837">
    <property type="entry name" value="Cation_efflux_CTD_sf"/>
</dbReference>
<feature type="transmembrane region" description="Helical" evidence="7">
    <location>
        <begin position="76"/>
        <end position="93"/>
    </location>
</feature>
<dbReference type="RefSeq" id="WP_088884323.1">
    <property type="nucleotide sequence ID" value="NZ_CP014855.1"/>
</dbReference>
<evidence type="ECO:0000256" key="5">
    <source>
        <dbReference type="ARBA" id="ARBA00022989"/>
    </source>
</evidence>
<evidence type="ECO:0000259" key="9">
    <source>
        <dbReference type="Pfam" id="PF16916"/>
    </source>
</evidence>
<keyword evidence="3" id="KW-0813">Transport</keyword>
<evidence type="ECO:0000313" key="10">
    <source>
        <dbReference type="EMBL" id="ASI99978.1"/>
    </source>
</evidence>
<dbReference type="InterPro" id="IPR002524">
    <property type="entry name" value="Cation_efflux"/>
</dbReference>
<dbReference type="InterPro" id="IPR027470">
    <property type="entry name" value="Cation_efflux_CTD"/>
</dbReference>
<feature type="domain" description="Cation efflux protein transmembrane" evidence="8">
    <location>
        <begin position="8"/>
        <end position="200"/>
    </location>
</feature>
<comment type="subcellular location">
    <subcellularLocation>
        <location evidence="1">Membrane</location>
        <topology evidence="1">Multi-pass membrane protein</topology>
    </subcellularLocation>
</comment>
<dbReference type="FunFam" id="3.30.70.1350:FF:000021">
    <property type="entry name" value="Cation diffusion facilitator family transporter"/>
    <property type="match status" value="1"/>
</dbReference>
<dbReference type="KEGG" id="tgg:A3K92_00030"/>
<name>A0A2Z2M4Q1_THEGO</name>
<dbReference type="InterPro" id="IPR027469">
    <property type="entry name" value="Cation_efflux_TMD_sf"/>
</dbReference>
<reference evidence="10 11" key="1">
    <citation type="submission" date="2016-03" db="EMBL/GenBank/DDBJ databases">
        <title>Complete genome sequence of Thermococcus gorgonarius.</title>
        <authorList>
            <person name="Oger P.M."/>
        </authorList>
    </citation>
    <scope>NUCLEOTIDE SEQUENCE [LARGE SCALE GENOMIC DNA]</scope>
    <source>
        <strain evidence="10 11">W-12</strain>
    </source>
</reference>
<dbReference type="GO" id="GO:0008324">
    <property type="term" value="F:monoatomic cation transmembrane transporter activity"/>
    <property type="evidence" value="ECO:0007669"/>
    <property type="project" value="InterPro"/>
</dbReference>
<comment type="similarity">
    <text evidence="2">Belongs to the cation diffusion facilitator (CDF) transporter (TC 2.A.4) family.</text>
</comment>
<evidence type="ECO:0000313" key="11">
    <source>
        <dbReference type="Proteomes" id="UP000250134"/>
    </source>
</evidence>
<dbReference type="GO" id="GO:0016020">
    <property type="term" value="C:membrane"/>
    <property type="evidence" value="ECO:0007669"/>
    <property type="project" value="UniProtKB-SubCell"/>
</dbReference>
<keyword evidence="5 7" id="KW-1133">Transmembrane helix</keyword>
<dbReference type="GeneID" id="33330888"/>
<dbReference type="AlphaFoldDB" id="A0A2Z2M4Q1"/>
<dbReference type="OrthoDB" id="8907at2157"/>
<evidence type="ECO:0000256" key="6">
    <source>
        <dbReference type="ARBA" id="ARBA00023136"/>
    </source>
</evidence>
<gene>
    <name evidence="10" type="ORF">A3K92_00030</name>
</gene>
<dbReference type="InterPro" id="IPR050291">
    <property type="entry name" value="CDF_Transporter"/>
</dbReference>
<evidence type="ECO:0000256" key="1">
    <source>
        <dbReference type="ARBA" id="ARBA00004141"/>
    </source>
</evidence>
<sequence>MEAVYKPIWLSIVGNVLLALLKLVIGFLYSSIALISDGVHSLSDVITSVIGYVGIRISSKPPDQSHPFGHSRFEPLVAFLIGEALLIVAYEIGRDSIYRLMRGEVVDVNSIMLGVTILSILAKEAMFRYSLHVGRKLNSQILIADAYHHRSDSLSSLAVLVGLGAQRLGFRYGDALAGLVVAVFLLKVSFDIILQNIGYLTGQAPSFEVCEEIKKRALSVPNVLGVHDLRAHYVGNKLHVELHIEVPPELTLKEAHDISEEVKKRVEEIPEVDRVFVHVDIKGVTE</sequence>
<dbReference type="Proteomes" id="UP000250134">
    <property type="component" value="Chromosome"/>
</dbReference>
<accession>A0A2Z2M4Q1</accession>
<feature type="transmembrane region" description="Helical" evidence="7">
    <location>
        <begin position="12"/>
        <end position="35"/>
    </location>
</feature>